<comment type="caution">
    <text evidence="2">The sequence shown here is derived from an EMBL/GenBank/DDBJ whole genome shotgun (WGS) entry which is preliminary data.</text>
</comment>
<dbReference type="EMBL" id="QSQN01000035">
    <property type="protein sequence ID" value="RGK37676.1"/>
    <property type="molecule type" value="Genomic_DNA"/>
</dbReference>
<evidence type="ECO:0000259" key="1">
    <source>
        <dbReference type="Pfam" id="PF14194"/>
    </source>
</evidence>
<dbReference type="Pfam" id="PF14194">
    <property type="entry name" value="Cys_rich_VLP"/>
    <property type="match status" value="1"/>
</dbReference>
<dbReference type="AlphaFoldDB" id="A0A3E4LJZ9"/>
<evidence type="ECO:0000313" key="3">
    <source>
        <dbReference type="Proteomes" id="UP000260793"/>
    </source>
</evidence>
<dbReference type="RefSeq" id="WP_117688538.1">
    <property type="nucleotide sequence ID" value="NZ_DXNI01000104.1"/>
</dbReference>
<gene>
    <name evidence="2" type="ORF">DXD17_11880</name>
</gene>
<reference evidence="2 3" key="1">
    <citation type="submission" date="2018-08" db="EMBL/GenBank/DDBJ databases">
        <title>A genome reference for cultivated species of the human gut microbiota.</title>
        <authorList>
            <person name="Zou Y."/>
            <person name="Xue W."/>
            <person name="Luo G."/>
        </authorList>
    </citation>
    <scope>NUCLEOTIDE SEQUENCE [LARGE SCALE GENOMIC DNA]</scope>
    <source>
        <strain evidence="2 3">TF11-7</strain>
    </source>
</reference>
<feature type="domain" description="Cysteine-rich VLP" evidence="1">
    <location>
        <begin position="7"/>
        <end position="62"/>
    </location>
</feature>
<proteinExistence type="predicted"/>
<evidence type="ECO:0000313" key="2">
    <source>
        <dbReference type="EMBL" id="RGK37676.1"/>
    </source>
</evidence>
<dbReference type="Proteomes" id="UP000260793">
    <property type="component" value="Unassembled WGS sequence"/>
</dbReference>
<dbReference type="InterPro" id="IPR025973">
    <property type="entry name" value="Cys_rich_VLP_dom"/>
</dbReference>
<sequence>MTIKINPQQSRKINALIRQLCCNCVNGNCLLLDDGEEHNCVQLISKYGVYCNYFKNAVLPADKELFADVMKTCNEKHCRICGKVFIPKSKNQRYCTE</sequence>
<protein>
    <submittedName>
        <fullName evidence="2">Conjugal transfer protein</fullName>
    </submittedName>
</protein>
<organism evidence="2 3">
    <name type="scientific">[Ruminococcus] lactaris</name>
    <dbReference type="NCBI Taxonomy" id="46228"/>
    <lineage>
        <taxon>Bacteria</taxon>
        <taxon>Bacillati</taxon>
        <taxon>Bacillota</taxon>
        <taxon>Clostridia</taxon>
        <taxon>Lachnospirales</taxon>
        <taxon>Lachnospiraceae</taxon>
        <taxon>Mediterraneibacter</taxon>
    </lineage>
</organism>
<accession>A0A3E4LJZ9</accession>
<name>A0A3E4LJZ9_9FIRM</name>